<evidence type="ECO:0000313" key="2">
    <source>
        <dbReference type="EMBL" id="VEN45799.1"/>
    </source>
</evidence>
<organism evidence="2 3">
    <name type="scientific">Callosobruchus maculatus</name>
    <name type="common">Southern cowpea weevil</name>
    <name type="synonym">Pulse bruchid</name>
    <dbReference type="NCBI Taxonomy" id="64391"/>
    <lineage>
        <taxon>Eukaryota</taxon>
        <taxon>Metazoa</taxon>
        <taxon>Ecdysozoa</taxon>
        <taxon>Arthropoda</taxon>
        <taxon>Hexapoda</taxon>
        <taxon>Insecta</taxon>
        <taxon>Pterygota</taxon>
        <taxon>Neoptera</taxon>
        <taxon>Endopterygota</taxon>
        <taxon>Coleoptera</taxon>
        <taxon>Polyphaga</taxon>
        <taxon>Cucujiformia</taxon>
        <taxon>Chrysomeloidea</taxon>
        <taxon>Chrysomelidae</taxon>
        <taxon>Bruchinae</taxon>
        <taxon>Bruchini</taxon>
        <taxon>Callosobruchus</taxon>
    </lineage>
</organism>
<reference evidence="2 3" key="1">
    <citation type="submission" date="2019-01" db="EMBL/GenBank/DDBJ databases">
        <authorList>
            <person name="Sayadi A."/>
        </authorList>
    </citation>
    <scope>NUCLEOTIDE SEQUENCE [LARGE SCALE GENOMIC DNA]</scope>
</reference>
<evidence type="ECO:0000256" key="1">
    <source>
        <dbReference type="SAM" id="SignalP"/>
    </source>
</evidence>
<dbReference type="AlphaFoldDB" id="A0A653CDL6"/>
<proteinExistence type="predicted"/>
<evidence type="ECO:0000313" key="3">
    <source>
        <dbReference type="Proteomes" id="UP000410492"/>
    </source>
</evidence>
<feature type="chain" id="PRO_5025017077" description="Secreted protein" evidence="1">
    <location>
        <begin position="22"/>
        <end position="113"/>
    </location>
</feature>
<name>A0A653CDL6_CALMS</name>
<keyword evidence="3" id="KW-1185">Reference proteome</keyword>
<gene>
    <name evidence="2" type="ORF">CALMAC_LOCUS8128</name>
</gene>
<evidence type="ECO:0008006" key="4">
    <source>
        <dbReference type="Google" id="ProtNLM"/>
    </source>
</evidence>
<dbReference type="EMBL" id="CAACVG010007505">
    <property type="protein sequence ID" value="VEN45799.1"/>
    <property type="molecule type" value="Genomic_DNA"/>
</dbReference>
<protein>
    <recommendedName>
        <fullName evidence="4">Secreted protein</fullName>
    </recommendedName>
</protein>
<sequence>MIDTIIIIVLFFSSRLGTVPAIQIPTRSSVPLEGTWGKTQHGHNNRRIPLLDVAGTQLSDTLPFLRVHLSAVQRLLVVQAQRYHRDHVACPSTELHVFTAVRGQFIHYNSNNL</sequence>
<keyword evidence="1" id="KW-0732">Signal</keyword>
<accession>A0A653CDL6</accession>
<feature type="signal peptide" evidence="1">
    <location>
        <begin position="1"/>
        <end position="21"/>
    </location>
</feature>
<dbReference type="Proteomes" id="UP000410492">
    <property type="component" value="Unassembled WGS sequence"/>
</dbReference>
<dbReference type="OrthoDB" id="2015098at2759"/>